<evidence type="ECO:0000259" key="1">
    <source>
        <dbReference type="Pfam" id="PF00487"/>
    </source>
</evidence>
<proteinExistence type="predicted"/>
<dbReference type="RefSeq" id="WP_039779735.1">
    <property type="nucleotide sequence ID" value="NZ_JAAXOR010000001.1"/>
</dbReference>
<name>A0A231H0A7_9NOCA</name>
<reference evidence="2 3" key="1">
    <citation type="submission" date="2017-07" db="EMBL/GenBank/DDBJ databases">
        <title>First draft Genome Sequence of Nocardia cerradoensis isolated from human infection.</title>
        <authorList>
            <person name="Carrasco G."/>
        </authorList>
    </citation>
    <scope>NUCLEOTIDE SEQUENCE [LARGE SCALE GENOMIC DNA]</scope>
    <source>
        <strain evidence="2 3">CNM20130759</strain>
    </source>
</reference>
<organism evidence="2 3">
    <name type="scientific">Nocardia cerradoensis</name>
    <dbReference type="NCBI Taxonomy" id="85688"/>
    <lineage>
        <taxon>Bacteria</taxon>
        <taxon>Bacillati</taxon>
        <taxon>Actinomycetota</taxon>
        <taxon>Actinomycetes</taxon>
        <taxon>Mycobacteriales</taxon>
        <taxon>Nocardiaceae</taxon>
        <taxon>Nocardia</taxon>
    </lineage>
</organism>
<accession>A0A231H0A7</accession>
<feature type="domain" description="Fatty acid desaturase" evidence="1">
    <location>
        <begin position="73"/>
        <end position="339"/>
    </location>
</feature>
<gene>
    <name evidence="2" type="ORF">B7C42_05851</name>
</gene>
<evidence type="ECO:0000313" key="2">
    <source>
        <dbReference type="EMBL" id="OXR42252.1"/>
    </source>
</evidence>
<dbReference type="AlphaFoldDB" id="A0A231H0A7"/>
<protein>
    <recommendedName>
        <fullName evidence="1">Fatty acid desaturase domain-containing protein</fullName>
    </recommendedName>
</protein>
<dbReference type="Proteomes" id="UP000215506">
    <property type="component" value="Unassembled WGS sequence"/>
</dbReference>
<keyword evidence="3" id="KW-1185">Reference proteome</keyword>
<dbReference type="EMBL" id="NGAF01000015">
    <property type="protein sequence ID" value="OXR42252.1"/>
    <property type="molecule type" value="Genomic_DNA"/>
</dbReference>
<dbReference type="InterPro" id="IPR005804">
    <property type="entry name" value="FA_desaturase_dom"/>
</dbReference>
<evidence type="ECO:0000313" key="3">
    <source>
        <dbReference type="Proteomes" id="UP000215506"/>
    </source>
</evidence>
<sequence>MKLATRLPGERHLERADADRIAQIRGAIIAIGDSWRARHPWITAHQDRIGLGIFLAAIAGVVADGWLYHAGVLPWWVTIPLTGFWLSLLHELEHDLIHSMYFRNNRFVHNLMMFGVWFFRPSTINPWVRRRLHLHHHEVSGTDSDLEERAITNGEGWGAHRLVSLLDSVLGMYAKPFRMRRIVENYIEHEARTPQEARQLATVNALSYFPLGAVHYTLWHLFLGIHAYQLVMGPISIPGQGILDFLAVAILAPNAVRTFCLHFVSSNMHYFGDVQAHNVLQQTQVWTAKWLKPFHALCFNFGETHAIHHFLVRDPFYIREAIKHDCQAVLRDNDVRFNDFGTFRRANRFALTSASVEP</sequence>
<comment type="caution">
    <text evidence="2">The sequence shown here is derived from an EMBL/GenBank/DDBJ whole genome shotgun (WGS) entry which is preliminary data.</text>
</comment>
<dbReference type="Pfam" id="PF00487">
    <property type="entry name" value="FA_desaturase"/>
    <property type="match status" value="1"/>
</dbReference>
<dbReference type="GO" id="GO:0006629">
    <property type="term" value="P:lipid metabolic process"/>
    <property type="evidence" value="ECO:0007669"/>
    <property type="project" value="InterPro"/>
</dbReference>